<proteinExistence type="predicted"/>
<accession>A0A923MET3</accession>
<sequence>MNFLSQLFRKQGAVLEQEDASVLDSGNSQFAASQGHPSKPPRANPHATRKEMLRMVLRDVLKRHGIPAEWIVGEALAAMSRRGTPGLYWRLTIRHWDARLPNHCVALQDALLGEVQLFDPAAERWLLGLMWQFAPEDDTACPQLPAAGTWAGPPSEELNSDLMKLMSTLDADQRTAQSEATTQPNTLQ</sequence>
<dbReference type="AlphaFoldDB" id="A0A923MET3"/>
<dbReference type="RefSeq" id="WP_187084855.1">
    <property type="nucleotide sequence ID" value="NZ_JACORU010000016.1"/>
</dbReference>
<evidence type="ECO:0000313" key="3">
    <source>
        <dbReference type="Proteomes" id="UP000596827"/>
    </source>
</evidence>
<evidence type="ECO:0000256" key="1">
    <source>
        <dbReference type="SAM" id="MobiDB-lite"/>
    </source>
</evidence>
<organism evidence="2 3">
    <name type="scientific">Ramlibacter albus</name>
    <dbReference type="NCBI Taxonomy" id="2079448"/>
    <lineage>
        <taxon>Bacteria</taxon>
        <taxon>Pseudomonadati</taxon>
        <taxon>Pseudomonadota</taxon>
        <taxon>Betaproteobacteria</taxon>
        <taxon>Burkholderiales</taxon>
        <taxon>Comamonadaceae</taxon>
        <taxon>Ramlibacter</taxon>
    </lineage>
</organism>
<dbReference type="Proteomes" id="UP000596827">
    <property type="component" value="Unassembled WGS sequence"/>
</dbReference>
<name>A0A923MET3_9BURK</name>
<gene>
    <name evidence="2" type="ORF">H8R02_27625</name>
</gene>
<reference evidence="2" key="1">
    <citation type="submission" date="2020-08" db="EMBL/GenBank/DDBJ databases">
        <title>Ramlibacter sp. GTP1 16S ribosomal RNA gene genome sequencing and assembly.</title>
        <authorList>
            <person name="Kang M."/>
        </authorList>
    </citation>
    <scope>NUCLEOTIDE SEQUENCE</scope>
    <source>
        <strain evidence="2">GTP1</strain>
    </source>
</reference>
<protein>
    <submittedName>
        <fullName evidence="2">Uncharacterized protein</fullName>
    </submittedName>
</protein>
<feature type="region of interest" description="Disordered" evidence="1">
    <location>
        <begin position="27"/>
        <end position="46"/>
    </location>
</feature>
<dbReference type="EMBL" id="JACORU010000016">
    <property type="protein sequence ID" value="MBC5768266.1"/>
    <property type="molecule type" value="Genomic_DNA"/>
</dbReference>
<comment type="caution">
    <text evidence="2">The sequence shown here is derived from an EMBL/GenBank/DDBJ whole genome shotgun (WGS) entry which is preliminary data.</text>
</comment>
<keyword evidence="3" id="KW-1185">Reference proteome</keyword>
<feature type="compositionally biased region" description="Polar residues" evidence="1">
    <location>
        <begin position="27"/>
        <end position="36"/>
    </location>
</feature>
<evidence type="ECO:0000313" key="2">
    <source>
        <dbReference type="EMBL" id="MBC5768266.1"/>
    </source>
</evidence>